<proteinExistence type="predicted"/>
<reference evidence="1" key="1">
    <citation type="journal article" date="2021" name="Proc. Natl. Acad. Sci. U.S.A.">
        <title>A Catalog of Tens of Thousands of Viruses from Human Metagenomes Reveals Hidden Associations with Chronic Diseases.</title>
        <authorList>
            <person name="Tisza M.J."/>
            <person name="Buck C.B."/>
        </authorList>
    </citation>
    <scope>NUCLEOTIDE SEQUENCE</scope>
    <source>
        <strain evidence="1">Ct2ZW1</strain>
    </source>
</reference>
<protein>
    <submittedName>
        <fullName evidence="1">Uncharacterized protein</fullName>
    </submittedName>
</protein>
<name>A0A8S5Q8D0_9CAUD</name>
<evidence type="ECO:0000313" key="1">
    <source>
        <dbReference type="EMBL" id="DAE15654.1"/>
    </source>
</evidence>
<sequence length="29" mass="3196">MPSRCSLFCLYPNENPPLSSRTTGANLIL</sequence>
<organism evidence="1">
    <name type="scientific">Siphoviridae sp. ct2ZW1</name>
    <dbReference type="NCBI Taxonomy" id="2825316"/>
    <lineage>
        <taxon>Viruses</taxon>
        <taxon>Duplodnaviria</taxon>
        <taxon>Heunggongvirae</taxon>
        <taxon>Uroviricota</taxon>
        <taxon>Caudoviricetes</taxon>
    </lineage>
</organism>
<dbReference type="EMBL" id="BK015609">
    <property type="protein sequence ID" value="DAE15654.1"/>
    <property type="molecule type" value="Genomic_DNA"/>
</dbReference>
<accession>A0A8S5Q8D0</accession>